<dbReference type="InterPro" id="IPR008042">
    <property type="entry name" value="Retrotrans_Pao"/>
</dbReference>
<dbReference type="Pfam" id="PF05380">
    <property type="entry name" value="Peptidase_A17"/>
    <property type="match status" value="1"/>
</dbReference>
<dbReference type="PANTHER" id="PTHR47331">
    <property type="entry name" value="PHD-TYPE DOMAIN-CONTAINING PROTEIN"/>
    <property type="match status" value="1"/>
</dbReference>
<dbReference type="EMBL" id="BGPR01212409">
    <property type="protein sequence ID" value="GBN44925.1"/>
    <property type="molecule type" value="Genomic_DNA"/>
</dbReference>
<dbReference type="GO" id="GO:0071897">
    <property type="term" value="P:DNA biosynthetic process"/>
    <property type="evidence" value="ECO:0007669"/>
    <property type="project" value="UniProtKB-ARBA"/>
</dbReference>
<dbReference type="Gene3D" id="3.30.70.270">
    <property type="match status" value="1"/>
</dbReference>
<keyword evidence="3" id="KW-1185">Reference proteome</keyword>
<dbReference type="InterPro" id="IPR043502">
    <property type="entry name" value="DNA/RNA_pol_sf"/>
</dbReference>
<proteinExistence type="predicted"/>
<name>A0A4Y2NZ34_ARAVE</name>
<dbReference type="Proteomes" id="UP000499080">
    <property type="component" value="Unassembled WGS sequence"/>
</dbReference>
<feature type="domain" description="Reverse transcriptase" evidence="1">
    <location>
        <begin position="1"/>
        <end position="110"/>
    </location>
</feature>
<evidence type="ECO:0000313" key="2">
    <source>
        <dbReference type="EMBL" id="GBN44925.1"/>
    </source>
</evidence>
<dbReference type="AlphaFoldDB" id="A0A4Y2NZ34"/>
<organism evidence="2 3">
    <name type="scientific">Araneus ventricosus</name>
    <name type="common">Orbweaver spider</name>
    <name type="synonym">Epeira ventricosa</name>
    <dbReference type="NCBI Taxonomy" id="182803"/>
    <lineage>
        <taxon>Eukaryota</taxon>
        <taxon>Metazoa</taxon>
        <taxon>Ecdysozoa</taxon>
        <taxon>Arthropoda</taxon>
        <taxon>Chelicerata</taxon>
        <taxon>Arachnida</taxon>
        <taxon>Araneae</taxon>
        <taxon>Araneomorphae</taxon>
        <taxon>Entelegynae</taxon>
        <taxon>Araneoidea</taxon>
        <taxon>Araneidae</taxon>
        <taxon>Araneus</taxon>
    </lineage>
</organism>
<gene>
    <name evidence="2" type="ORF">AVEN_274758_1</name>
</gene>
<dbReference type="Gene3D" id="3.10.10.10">
    <property type="entry name" value="HIV Type 1 Reverse Transcriptase, subunit A, domain 1"/>
    <property type="match status" value="1"/>
</dbReference>
<reference evidence="2 3" key="1">
    <citation type="journal article" date="2019" name="Sci. Rep.">
        <title>Orb-weaving spider Araneus ventricosus genome elucidates the spidroin gene catalogue.</title>
        <authorList>
            <person name="Kono N."/>
            <person name="Nakamura H."/>
            <person name="Ohtoshi R."/>
            <person name="Moran D.A.P."/>
            <person name="Shinohara A."/>
            <person name="Yoshida Y."/>
            <person name="Fujiwara M."/>
            <person name="Mori M."/>
            <person name="Tomita M."/>
            <person name="Arakawa K."/>
        </authorList>
    </citation>
    <scope>NUCLEOTIDE SEQUENCE [LARGE SCALE GENOMIC DNA]</scope>
</reference>
<evidence type="ECO:0000259" key="1">
    <source>
        <dbReference type="Pfam" id="PF00078"/>
    </source>
</evidence>
<protein>
    <recommendedName>
        <fullName evidence="1">Reverse transcriptase domain-containing protein</fullName>
    </recommendedName>
</protein>
<dbReference type="Pfam" id="PF00078">
    <property type="entry name" value="RVT_1"/>
    <property type="match status" value="1"/>
</dbReference>
<evidence type="ECO:0000313" key="3">
    <source>
        <dbReference type="Proteomes" id="UP000499080"/>
    </source>
</evidence>
<sequence>KAYLQISLSKKDRDVLRFIITSENLTICDSAPIQAYRYKRLTFGITSSPFLLSATINEHLKKYRDIFPIAAQLLDNCMYVDDFIAGTSSVNAAFNVSLDAEKIMKDANIHLRKWISNDGTLIKLWEEKGFSTLPRQTSDCTDPELNKVLGLSWDIQQDSSTMDIKDLLKFLEQGKNTKHFVLQATGRIFDPLGLVSPSTVRLKCLFQEL</sequence>
<comment type="caution">
    <text evidence="2">The sequence shown here is derived from an EMBL/GenBank/DDBJ whole genome shotgun (WGS) entry which is preliminary data.</text>
</comment>
<dbReference type="OrthoDB" id="6421447at2759"/>
<dbReference type="InterPro" id="IPR043128">
    <property type="entry name" value="Rev_trsase/Diguanyl_cyclase"/>
</dbReference>
<feature type="non-terminal residue" evidence="2">
    <location>
        <position position="1"/>
    </location>
</feature>
<dbReference type="InterPro" id="IPR000477">
    <property type="entry name" value="RT_dom"/>
</dbReference>
<accession>A0A4Y2NZ34</accession>
<dbReference type="SUPFAM" id="SSF56672">
    <property type="entry name" value="DNA/RNA polymerases"/>
    <property type="match status" value="1"/>
</dbReference>